<evidence type="ECO:0000313" key="1">
    <source>
        <dbReference type="EMBL" id="CAI2718771.1"/>
    </source>
</evidence>
<name>A0ABN8W1P9_9BACT</name>
<gene>
    <name evidence="1" type="ORF">NSPWAT_1915</name>
</gene>
<organism evidence="1 2">
    <name type="scientific">Nitrospina watsonii</name>
    <dbReference type="NCBI Taxonomy" id="1323948"/>
    <lineage>
        <taxon>Bacteria</taxon>
        <taxon>Pseudomonadati</taxon>
        <taxon>Nitrospinota/Tectimicrobiota group</taxon>
        <taxon>Nitrospinota</taxon>
        <taxon>Nitrospinia</taxon>
        <taxon>Nitrospinales</taxon>
        <taxon>Nitrospinaceae</taxon>
        <taxon>Nitrospina</taxon>
    </lineage>
</organism>
<proteinExistence type="predicted"/>
<evidence type="ECO:0000313" key="2">
    <source>
        <dbReference type="Proteomes" id="UP001157733"/>
    </source>
</evidence>
<protein>
    <submittedName>
        <fullName evidence="1">Uncharacterized protein</fullName>
    </submittedName>
</protein>
<sequence length="66" mass="6559">MQYPEEVQASFLFDRVGGCRARGGVQFVDRDGGRPPGVVCGAGVSTGAVTGAFSLTGGGVCCCSTG</sequence>
<dbReference type="EMBL" id="OX336137">
    <property type="protein sequence ID" value="CAI2718771.1"/>
    <property type="molecule type" value="Genomic_DNA"/>
</dbReference>
<accession>A0ABN8W1P9</accession>
<reference evidence="1 2" key="1">
    <citation type="submission" date="2022-09" db="EMBL/GenBank/DDBJ databases">
        <authorList>
            <person name="Kop L."/>
        </authorList>
    </citation>
    <scope>NUCLEOTIDE SEQUENCE [LARGE SCALE GENOMIC DNA]</scope>
    <source>
        <strain evidence="1 2">347</strain>
    </source>
</reference>
<keyword evidence="2" id="KW-1185">Reference proteome</keyword>
<dbReference type="Proteomes" id="UP001157733">
    <property type="component" value="Chromosome"/>
</dbReference>